<dbReference type="PANTHER" id="PTHR45138">
    <property type="entry name" value="REGULATORY COMPONENTS OF SENSORY TRANSDUCTION SYSTEM"/>
    <property type="match status" value="1"/>
</dbReference>
<dbReference type="InterPro" id="IPR000160">
    <property type="entry name" value="GGDEF_dom"/>
</dbReference>
<keyword evidence="3" id="KW-0597">Phosphoprotein</keyword>
<evidence type="ECO:0000256" key="1">
    <source>
        <dbReference type="ARBA" id="ARBA00012528"/>
    </source>
</evidence>
<evidence type="ECO:0000256" key="2">
    <source>
        <dbReference type="ARBA" id="ARBA00034247"/>
    </source>
</evidence>
<dbReference type="FunFam" id="3.30.70.270:FF:000001">
    <property type="entry name" value="Diguanylate cyclase domain protein"/>
    <property type="match status" value="1"/>
</dbReference>
<dbReference type="Pfam" id="PF08447">
    <property type="entry name" value="PAS_3"/>
    <property type="match status" value="1"/>
</dbReference>
<dbReference type="Gene3D" id="3.30.70.270">
    <property type="match status" value="1"/>
</dbReference>
<dbReference type="GO" id="GO:0052621">
    <property type="term" value="F:diguanylate cyclase activity"/>
    <property type="evidence" value="ECO:0007669"/>
    <property type="project" value="UniProtKB-EC"/>
</dbReference>
<feature type="domain" description="GGDEF" evidence="7">
    <location>
        <begin position="288"/>
        <end position="424"/>
    </location>
</feature>
<evidence type="ECO:0000313" key="8">
    <source>
        <dbReference type="EMBL" id="QKE29947.1"/>
    </source>
</evidence>
<dbReference type="CDD" id="cd01949">
    <property type="entry name" value="GGDEF"/>
    <property type="match status" value="1"/>
</dbReference>
<dbReference type="InterPro" id="IPR029787">
    <property type="entry name" value="Nucleotide_cyclase"/>
</dbReference>
<dbReference type="SUPFAM" id="SSF52172">
    <property type="entry name" value="CheY-like"/>
    <property type="match status" value="1"/>
</dbReference>
<feature type="domain" description="PAS" evidence="5">
    <location>
        <begin position="153"/>
        <end position="188"/>
    </location>
</feature>
<dbReference type="GO" id="GO:0043709">
    <property type="term" value="P:cell adhesion involved in single-species biofilm formation"/>
    <property type="evidence" value="ECO:0007669"/>
    <property type="project" value="TreeGrafter"/>
</dbReference>
<dbReference type="InterPro" id="IPR001610">
    <property type="entry name" value="PAC"/>
</dbReference>
<dbReference type="EMBL" id="CP042652">
    <property type="protein sequence ID" value="QKE29947.1"/>
    <property type="molecule type" value="Genomic_DNA"/>
</dbReference>
<dbReference type="InterPro" id="IPR011006">
    <property type="entry name" value="CheY-like_superfamily"/>
</dbReference>
<dbReference type="Gene3D" id="3.30.450.20">
    <property type="entry name" value="PAS domain"/>
    <property type="match status" value="1"/>
</dbReference>
<keyword evidence="9" id="KW-1185">Reference proteome</keyword>
<dbReference type="GO" id="GO:1902201">
    <property type="term" value="P:negative regulation of bacterial-type flagellum-dependent cell motility"/>
    <property type="evidence" value="ECO:0007669"/>
    <property type="project" value="TreeGrafter"/>
</dbReference>
<dbReference type="InterPro" id="IPR000700">
    <property type="entry name" value="PAS-assoc_C"/>
</dbReference>
<gene>
    <name evidence="8" type="ORF">AACT_2886</name>
</gene>
<dbReference type="InterPro" id="IPR035965">
    <property type="entry name" value="PAS-like_dom_sf"/>
</dbReference>
<dbReference type="SUPFAM" id="SSF55785">
    <property type="entry name" value="PYP-like sensor domain (PAS domain)"/>
    <property type="match status" value="1"/>
</dbReference>
<comment type="catalytic activity">
    <reaction evidence="2">
        <text>2 GTP = 3',3'-c-di-GMP + 2 diphosphate</text>
        <dbReference type="Rhea" id="RHEA:24898"/>
        <dbReference type="ChEBI" id="CHEBI:33019"/>
        <dbReference type="ChEBI" id="CHEBI:37565"/>
        <dbReference type="ChEBI" id="CHEBI:58805"/>
        <dbReference type="EC" id="2.7.7.65"/>
    </reaction>
</comment>
<dbReference type="PROSITE" id="PS50110">
    <property type="entry name" value="RESPONSE_REGULATORY"/>
    <property type="match status" value="1"/>
</dbReference>
<dbReference type="PROSITE" id="PS50887">
    <property type="entry name" value="GGDEF"/>
    <property type="match status" value="1"/>
</dbReference>
<dbReference type="NCBIfam" id="TIGR00254">
    <property type="entry name" value="GGDEF"/>
    <property type="match status" value="1"/>
</dbReference>
<protein>
    <recommendedName>
        <fullName evidence="1">diguanylate cyclase</fullName>
        <ecNumber evidence="1">2.7.7.65</ecNumber>
    </recommendedName>
</protein>
<dbReference type="KEGG" id="paco:AACT_2886"/>
<evidence type="ECO:0000256" key="3">
    <source>
        <dbReference type="PROSITE-ProRule" id="PRU00169"/>
    </source>
</evidence>
<dbReference type="CDD" id="cd00130">
    <property type="entry name" value="PAS"/>
    <property type="match status" value="1"/>
</dbReference>
<proteinExistence type="predicted"/>
<evidence type="ECO:0000259" key="7">
    <source>
        <dbReference type="PROSITE" id="PS50887"/>
    </source>
</evidence>
<dbReference type="SMART" id="SM00086">
    <property type="entry name" value="PAC"/>
    <property type="match status" value="1"/>
</dbReference>
<evidence type="ECO:0000259" key="6">
    <source>
        <dbReference type="PROSITE" id="PS50113"/>
    </source>
</evidence>
<dbReference type="InterPro" id="IPR001789">
    <property type="entry name" value="Sig_transdc_resp-reg_receiver"/>
</dbReference>
<feature type="domain" description="Response regulatory" evidence="4">
    <location>
        <begin position="5"/>
        <end position="120"/>
    </location>
</feature>
<evidence type="ECO:0000259" key="4">
    <source>
        <dbReference type="PROSITE" id="PS50110"/>
    </source>
</evidence>
<dbReference type="GO" id="GO:0000160">
    <property type="term" value="P:phosphorelay signal transduction system"/>
    <property type="evidence" value="ECO:0007669"/>
    <property type="project" value="InterPro"/>
</dbReference>
<dbReference type="PROSITE" id="PS50112">
    <property type="entry name" value="PAS"/>
    <property type="match status" value="1"/>
</dbReference>
<dbReference type="SUPFAM" id="SSF55073">
    <property type="entry name" value="Nucleotide cyclase"/>
    <property type="match status" value="1"/>
</dbReference>
<dbReference type="EC" id="2.7.7.65" evidence="1"/>
<feature type="modified residue" description="4-aspartylphosphate" evidence="3">
    <location>
        <position position="53"/>
    </location>
</feature>
<accession>A0A6M8EZE4</accession>
<dbReference type="PROSITE" id="PS50113">
    <property type="entry name" value="PAC"/>
    <property type="match status" value="1"/>
</dbReference>
<reference evidence="8 9" key="1">
    <citation type="submission" date="2019-08" db="EMBL/GenBank/DDBJ databases">
        <title>Complete genome sequence of Arcobacter acticola.</title>
        <authorList>
            <person name="Miller W."/>
        </authorList>
    </citation>
    <scope>NUCLEOTIDE SEQUENCE [LARGE SCALE GENOMIC DNA]</scope>
    <source>
        <strain evidence="8 9">KCTC 52212</strain>
    </source>
</reference>
<dbReference type="SMART" id="SM00448">
    <property type="entry name" value="REC"/>
    <property type="match status" value="1"/>
</dbReference>
<dbReference type="Pfam" id="PF00990">
    <property type="entry name" value="GGDEF"/>
    <property type="match status" value="1"/>
</dbReference>
<dbReference type="Gene3D" id="3.40.50.2300">
    <property type="match status" value="1"/>
</dbReference>
<dbReference type="Pfam" id="PF00072">
    <property type="entry name" value="Response_reg"/>
    <property type="match status" value="1"/>
</dbReference>
<dbReference type="GO" id="GO:0005886">
    <property type="term" value="C:plasma membrane"/>
    <property type="evidence" value="ECO:0007669"/>
    <property type="project" value="TreeGrafter"/>
</dbReference>
<evidence type="ECO:0000313" key="9">
    <source>
        <dbReference type="Proteomes" id="UP000503483"/>
    </source>
</evidence>
<dbReference type="Proteomes" id="UP000503483">
    <property type="component" value="Chromosome"/>
</dbReference>
<dbReference type="PANTHER" id="PTHR45138:SF9">
    <property type="entry name" value="DIGUANYLATE CYCLASE DGCM-RELATED"/>
    <property type="match status" value="1"/>
</dbReference>
<dbReference type="InterPro" id="IPR000014">
    <property type="entry name" value="PAS"/>
</dbReference>
<dbReference type="InterPro" id="IPR043128">
    <property type="entry name" value="Rev_trsase/Diguanyl_cyclase"/>
</dbReference>
<dbReference type="InterPro" id="IPR050469">
    <property type="entry name" value="Diguanylate_Cyclase"/>
</dbReference>
<sequence length="424" mass="48733">MNKKVVLIVDDEPANINLVAEILHNLYEIRIATNGMMALGMIEKAKPNLILLDINMPQMNGYEVAAKLKSSKETTSIPFIFLTAKSDAQSIVEGFKHGAVDYISKPFSKEELLARVETHLKLYMLQDSLNEKVNELSNYLEIMDQNINFSTTDLKGVITKVSSAFCKVCGYTKEELISKTHNIVRHEDMPKEIYDDLWKTISQDLVWKGELKNKKKDGTSYWVEITIYPEFDRKNGKKIGYSSIRHDISDKKRIEEISIHDELTNLYNRRHFNKVLHDELNRAKRDKKLLSFMMIDVDNFKLYNDNYGHQEGDSVLFEIAKVLNNYCKRAGDFAFRLGGEEFGILFSELTEEESKTYANAIRKAVEDLKIPHEKNSISSFVTISVGLLSISPKEKITEDEIYKKADNLLYKAKESGRNRVCAQE</sequence>
<dbReference type="AlphaFoldDB" id="A0A6M8EZE4"/>
<dbReference type="RefSeq" id="WP_172128156.1">
    <property type="nucleotide sequence ID" value="NZ_CP042652.1"/>
</dbReference>
<evidence type="ECO:0000259" key="5">
    <source>
        <dbReference type="PROSITE" id="PS50112"/>
    </source>
</evidence>
<organism evidence="8 9">
    <name type="scientific">Arcobacter acticola</name>
    <dbReference type="NCBI Taxonomy" id="1849015"/>
    <lineage>
        <taxon>Bacteria</taxon>
        <taxon>Pseudomonadati</taxon>
        <taxon>Campylobacterota</taxon>
        <taxon>Epsilonproteobacteria</taxon>
        <taxon>Campylobacterales</taxon>
        <taxon>Arcobacteraceae</taxon>
        <taxon>Arcobacter</taxon>
    </lineage>
</organism>
<feature type="domain" description="PAC" evidence="6">
    <location>
        <begin position="207"/>
        <end position="260"/>
    </location>
</feature>
<dbReference type="NCBIfam" id="TIGR00229">
    <property type="entry name" value="sensory_box"/>
    <property type="match status" value="1"/>
</dbReference>
<name>A0A6M8EZE4_9BACT</name>
<dbReference type="InterPro" id="IPR013655">
    <property type="entry name" value="PAS_fold_3"/>
</dbReference>
<dbReference type="SMART" id="SM00267">
    <property type="entry name" value="GGDEF"/>
    <property type="match status" value="1"/>
</dbReference>